<dbReference type="AlphaFoldDB" id="A0A0W0ZW20"/>
<dbReference type="STRING" id="40335.Ltuc_1121"/>
<name>A0A0W0ZW20_9GAMM</name>
<organism evidence="1 2">
    <name type="scientific">Legionella tucsonensis</name>
    <dbReference type="NCBI Taxonomy" id="40335"/>
    <lineage>
        <taxon>Bacteria</taxon>
        <taxon>Pseudomonadati</taxon>
        <taxon>Pseudomonadota</taxon>
        <taxon>Gammaproteobacteria</taxon>
        <taxon>Legionellales</taxon>
        <taxon>Legionellaceae</taxon>
        <taxon>Legionella</taxon>
    </lineage>
</organism>
<dbReference type="OrthoDB" id="5654120at2"/>
<evidence type="ECO:0000313" key="1">
    <source>
        <dbReference type="EMBL" id="KTD73274.1"/>
    </source>
</evidence>
<keyword evidence="2" id="KW-1185">Reference proteome</keyword>
<dbReference type="Proteomes" id="UP000054693">
    <property type="component" value="Unassembled WGS sequence"/>
</dbReference>
<comment type="caution">
    <text evidence="1">The sequence shown here is derived from an EMBL/GenBank/DDBJ whole genome shotgun (WGS) entry which is preliminary data.</text>
</comment>
<dbReference type="EMBL" id="LNZA01000001">
    <property type="protein sequence ID" value="KTD73274.1"/>
    <property type="molecule type" value="Genomic_DNA"/>
</dbReference>
<gene>
    <name evidence="1" type="ORF">Ltuc_1121</name>
</gene>
<sequence length="230" mass="25430">MSPRIYISYTITPNKELVISSYHEKVQSMINGFALIKKDGLKPGDLKKLEGALPEHYDNYDVKNKLIELLTTIEKSGDFDKVTYRGDLNLCTHKKEDLAPFLFDGTLNDFFSGKEVQLILESANYEYVEGAIEFADKIGMTGATLQTKSATTEVLSKTYPPLEANKSKTETTIPVPETGALAQSEADIKDPHTLSDALGKVGIFNTTSTETNTTPTHEVLRPGFTTKIDE</sequence>
<protein>
    <submittedName>
        <fullName evidence="1">Uncharacterized protein</fullName>
    </submittedName>
</protein>
<proteinExistence type="predicted"/>
<accession>A0A0W0ZW20</accession>
<reference evidence="1 2" key="1">
    <citation type="submission" date="2015-11" db="EMBL/GenBank/DDBJ databases">
        <title>Genomic analysis of 38 Legionella species identifies large and diverse effector repertoires.</title>
        <authorList>
            <person name="Burstein D."/>
            <person name="Amaro F."/>
            <person name="Zusman T."/>
            <person name="Lifshitz Z."/>
            <person name="Cohen O."/>
            <person name="Gilbert J.A."/>
            <person name="Pupko T."/>
            <person name="Shuman H.A."/>
            <person name="Segal G."/>
        </authorList>
    </citation>
    <scope>NUCLEOTIDE SEQUENCE [LARGE SCALE GENOMIC DNA]</scope>
    <source>
        <strain evidence="1 2">ATCC 49180</strain>
    </source>
</reference>
<dbReference type="RefSeq" id="WP_058520326.1">
    <property type="nucleotide sequence ID" value="NZ_CAAAIP010000001.1"/>
</dbReference>
<evidence type="ECO:0000313" key="2">
    <source>
        <dbReference type="Proteomes" id="UP000054693"/>
    </source>
</evidence>
<dbReference type="PATRIC" id="fig|40335.7.peg.1178"/>